<organism evidence="1 2">
    <name type="scientific">Oryza sativa subsp. japonica</name>
    <name type="common">Rice</name>
    <dbReference type="NCBI Taxonomy" id="39947"/>
    <lineage>
        <taxon>Eukaryota</taxon>
        <taxon>Viridiplantae</taxon>
        <taxon>Streptophyta</taxon>
        <taxon>Embryophyta</taxon>
        <taxon>Tracheophyta</taxon>
        <taxon>Spermatophyta</taxon>
        <taxon>Magnoliopsida</taxon>
        <taxon>Liliopsida</taxon>
        <taxon>Poales</taxon>
        <taxon>Poaceae</taxon>
        <taxon>BOP clade</taxon>
        <taxon>Oryzoideae</taxon>
        <taxon>Oryzeae</taxon>
        <taxon>Oryzinae</taxon>
        <taxon>Oryza</taxon>
        <taxon>Oryza sativa</taxon>
    </lineage>
</organism>
<gene>
    <name evidence="1" type="ordered locus">Os05g0176901</name>
    <name evidence="1" type="ORF">OSNPB_050176901</name>
</gene>
<keyword evidence="2" id="KW-1185">Reference proteome</keyword>
<dbReference type="AlphaFoldDB" id="A0A0P0WIU9"/>
<dbReference type="EMBL" id="AP014961">
    <property type="protein sequence ID" value="BAS92525.1"/>
    <property type="molecule type" value="Genomic_DNA"/>
</dbReference>
<evidence type="ECO:0000313" key="2">
    <source>
        <dbReference type="Proteomes" id="UP000059680"/>
    </source>
</evidence>
<name>A0A0P0WIU9_ORYSJ</name>
<dbReference type="PaxDb" id="39947-A0A0P0WIU9"/>
<dbReference type="Gramene" id="Os05t0176901-00">
    <property type="protein sequence ID" value="Os05t0176901-00"/>
    <property type="gene ID" value="Os05g0176901"/>
</dbReference>
<dbReference type="Proteomes" id="UP000059680">
    <property type="component" value="Chromosome 5"/>
</dbReference>
<reference evidence="2" key="1">
    <citation type="journal article" date="2005" name="Nature">
        <title>The map-based sequence of the rice genome.</title>
        <authorList>
            <consortium name="International rice genome sequencing project (IRGSP)"/>
            <person name="Matsumoto T."/>
            <person name="Wu J."/>
            <person name="Kanamori H."/>
            <person name="Katayose Y."/>
            <person name="Fujisawa M."/>
            <person name="Namiki N."/>
            <person name="Mizuno H."/>
            <person name="Yamamoto K."/>
            <person name="Antonio B.A."/>
            <person name="Baba T."/>
            <person name="Sakata K."/>
            <person name="Nagamura Y."/>
            <person name="Aoki H."/>
            <person name="Arikawa K."/>
            <person name="Arita K."/>
            <person name="Bito T."/>
            <person name="Chiden Y."/>
            <person name="Fujitsuka N."/>
            <person name="Fukunaka R."/>
            <person name="Hamada M."/>
            <person name="Harada C."/>
            <person name="Hayashi A."/>
            <person name="Hijishita S."/>
            <person name="Honda M."/>
            <person name="Hosokawa S."/>
            <person name="Ichikawa Y."/>
            <person name="Idonuma A."/>
            <person name="Iijima M."/>
            <person name="Ikeda M."/>
            <person name="Ikeno M."/>
            <person name="Ito K."/>
            <person name="Ito S."/>
            <person name="Ito T."/>
            <person name="Ito Y."/>
            <person name="Ito Y."/>
            <person name="Iwabuchi A."/>
            <person name="Kamiya K."/>
            <person name="Karasawa W."/>
            <person name="Kurita K."/>
            <person name="Katagiri S."/>
            <person name="Kikuta A."/>
            <person name="Kobayashi H."/>
            <person name="Kobayashi N."/>
            <person name="Machita K."/>
            <person name="Maehara T."/>
            <person name="Masukawa M."/>
            <person name="Mizubayashi T."/>
            <person name="Mukai Y."/>
            <person name="Nagasaki H."/>
            <person name="Nagata Y."/>
            <person name="Naito S."/>
            <person name="Nakashima M."/>
            <person name="Nakama Y."/>
            <person name="Nakamichi Y."/>
            <person name="Nakamura M."/>
            <person name="Meguro A."/>
            <person name="Negishi M."/>
            <person name="Ohta I."/>
            <person name="Ohta T."/>
            <person name="Okamoto M."/>
            <person name="Ono N."/>
            <person name="Saji S."/>
            <person name="Sakaguchi M."/>
            <person name="Sakai K."/>
            <person name="Shibata M."/>
            <person name="Shimokawa T."/>
            <person name="Song J."/>
            <person name="Takazaki Y."/>
            <person name="Terasawa K."/>
            <person name="Tsugane M."/>
            <person name="Tsuji K."/>
            <person name="Ueda S."/>
            <person name="Waki K."/>
            <person name="Yamagata H."/>
            <person name="Yamamoto M."/>
            <person name="Yamamoto S."/>
            <person name="Yamane H."/>
            <person name="Yoshiki S."/>
            <person name="Yoshihara R."/>
            <person name="Yukawa K."/>
            <person name="Zhong H."/>
            <person name="Yano M."/>
            <person name="Yuan Q."/>
            <person name="Ouyang S."/>
            <person name="Liu J."/>
            <person name="Jones K.M."/>
            <person name="Gansberger K."/>
            <person name="Moffat K."/>
            <person name="Hill J."/>
            <person name="Bera J."/>
            <person name="Fadrosh D."/>
            <person name="Jin S."/>
            <person name="Johri S."/>
            <person name="Kim M."/>
            <person name="Overton L."/>
            <person name="Reardon M."/>
            <person name="Tsitrin T."/>
            <person name="Vuong H."/>
            <person name="Weaver B."/>
            <person name="Ciecko A."/>
            <person name="Tallon L."/>
            <person name="Jackson J."/>
            <person name="Pai G."/>
            <person name="Aken S.V."/>
            <person name="Utterback T."/>
            <person name="Reidmuller S."/>
            <person name="Feldblyum T."/>
            <person name="Hsiao J."/>
            <person name="Zismann V."/>
            <person name="Iobst S."/>
            <person name="de Vazeille A.R."/>
            <person name="Buell C.R."/>
            <person name="Ying K."/>
            <person name="Li Y."/>
            <person name="Lu T."/>
            <person name="Huang Y."/>
            <person name="Zhao Q."/>
            <person name="Feng Q."/>
            <person name="Zhang L."/>
            <person name="Zhu J."/>
            <person name="Weng Q."/>
            <person name="Mu J."/>
            <person name="Lu Y."/>
            <person name="Fan D."/>
            <person name="Liu Y."/>
            <person name="Guan J."/>
            <person name="Zhang Y."/>
            <person name="Yu S."/>
            <person name="Liu X."/>
            <person name="Zhang Y."/>
            <person name="Hong G."/>
            <person name="Han B."/>
            <person name="Choisne N."/>
            <person name="Demange N."/>
            <person name="Orjeda G."/>
            <person name="Samain S."/>
            <person name="Cattolico L."/>
            <person name="Pelletier E."/>
            <person name="Couloux A."/>
            <person name="Segurens B."/>
            <person name="Wincker P."/>
            <person name="D'Hont A."/>
            <person name="Scarpelli C."/>
            <person name="Weissenbach J."/>
            <person name="Salanoubat M."/>
            <person name="Quetier F."/>
            <person name="Yu Y."/>
            <person name="Kim H.R."/>
            <person name="Rambo T."/>
            <person name="Currie J."/>
            <person name="Collura K."/>
            <person name="Luo M."/>
            <person name="Yang T."/>
            <person name="Ammiraju J.S.S."/>
            <person name="Engler F."/>
            <person name="Soderlund C."/>
            <person name="Wing R.A."/>
            <person name="Palmer L.E."/>
            <person name="de la Bastide M."/>
            <person name="Spiegel L."/>
            <person name="Nascimento L."/>
            <person name="Zutavern T."/>
            <person name="O'Shaughnessy A."/>
            <person name="Dike S."/>
            <person name="Dedhia N."/>
            <person name="Preston R."/>
            <person name="Balija V."/>
            <person name="McCombie W.R."/>
            <person name="Chow T."/>
            <person name="Chen H."/>
            <person name="Chung M."/>
            <person name="Chen C."/>
            <person name="Shaw J."/>
            <person name="Wu H."/>
            <person name="Hsiao K."/>
            <person name="Chao Y."/>
            <person name="Chu M."/>
            <person name="Cheng C."/>
            <person name="Hour A."/>
            <person name="Lee P."/>
            <person name="Lin S."/>
            <person name="Lin Y."/>
            <person name="Liou J."/>
            <person name="Liu S."/>
            <person name="Hsing Y."/>
            <person name="Raghuvanshi S."/>
            <person name="Mohanty A."/>
            <person name="Bharti A.K."/>
            <person name="Gaur A."/>
            <person name="Gupta V."/>
            <person name="Kumar D."/>
            <person name="Ravi V."/>
            <person name="Vij S."/>
            <person name="Kapur A."/>
            <person name="Khurana P."/>
            <person name="Khurana P."/>
            <person name="Khurana J.P."/>
            <person name="Tyagi A.K."/>
            <person name="Gaikwad K."/>
            <person name="Singh A."/>
            <person name="Dalal V."/>
            <person name="Srivastava S."/>
            <person name="Dixit A."/>
            <person name="Pal A.K."/>
            <person name="Ghazi I.A."/>
            <person name="Yadav M."/>
            <person name="Pandit A."/>
            <person name="Bhargava A."/>
            <person name="Sureshbabu K."/>
            <person name="Batra K."/>
            <person name="Sharma T.R."/>
            <person name="Mohapatra T."/>
            <person name="Singh N.K."/>
            <person name="Messing J."/>
            <person name="Nelson A.B."/>
            <person name="Fuks G."/>
            <person name="Kavchok S."/>
            <person name="Keizer G."/>
            <person name="Linton E."/>
            <person name="Llaca V."/>
            <person name="Song R."/>
            <person name="Tanyolac B."/>
            <person name="Young S."/>
            <person name="Ho-Il K."/>
            <person name="Hahn J.H."/>
            <person name="Sangsakoo G."/>
            <person name="Vanavichit A."/>
            <person name="de Mattos Luiz.A.T."/>
            <person name="Zimmer P.D."/>
            <person name="Malone G."/>
            <person name="Dellagostin O."/>
            <person name="de Oliveira A.C."/>
            <person name="Bevan M."/>
            <person name="Bancroft I."/>
            <person name="Minx P."/>
            <person name="Cordum H."/>
            <person name="Wilson R."/>
            <person name="Cheng Z."/>
            <person name="Jin W."/>
            <person name="Jiang J."/>
            <person name="Leong S.A."/>
            <person name="Iwama H."/>
            <person name="Gojobori T."/>
            <person name="Itoh T."/>
            <person name="Niimura Y."/>
            <person name="Fujii Y."/>
            <person name="Habara T."/>
            <person name="Sakai H."/>
            <person name="Sato Y."/>
            <person name="Wilson G."/>
            <person name="Kumar K."/>
            <person name="McCouch S."/>
            <person name="Juretic N."/>
            <person name="Hoen D."/>
            <person name="Wright S."/>
            <person name="Bruskiewich R."/>
            <person name="Bureau T."/>
            <person name="Miyao A."/>
            <person name="Hirochika H."/>
            <person name="Nishikawa T."/>
            <person name="Kadowaki K."/>
            <person name="Sugiura M."/>
            <person name="Burr B."/>
            <person name="Sasaki T."/>
        </authorList>
    </citation>
    <scope>NUCLEOTIDE SEQUENCE [LARGE SCALE GENOMIC DNA]</scope>
    <source>
        <strain evidence="2">cv. Nipponbare</strain>
    </source>
</reference>
<reference evidence="1 2" key="3">
    <citation type="journal article" date="2013" name="Rice">
        <title>Improvement of the Oryza sativa Nipponbare reference genome using next generation sequence and optical map data.</title>
        <authorList>
            <person name="Kawahara Y."/>
            <person name="de la Bastide M."/>
            <person name="Hamilton J.P."/>
            <person name="Kanamori H."/>
            <person name="McCombie W.R."/>
            <person name="Ouyang S."/>
            <person name="Schwartz D.C."/>
            <person name="Tanaka T."/>
            <person name="Wu J."/>
            <person name="Zhou S."/>
            <person name="Childs K.L."/>
            <person name="Davidson R.M."/>
            <person name="Lin H."/>
            <person name="Quesada-Ocampo L."/>
            <person name="Vaillancourt B."/>
            <person name="Sakai H."/>
            <person name="Lee S.S."/>
            <person name="Kim J."/>
            <person name="Numa H."/>
            <person name="Itoh T."/>
            <person name="Buell C.R."/>
            <person name="Matsumoto T."/>
        </authorList>
    </citation>
    <scope>NUCLEOTIDE SEQUENCE [LARGE SCALE GENOMIC DNA]</scope>
    <source>
        <strain evidence="2">cv. Nipponbare</strain>
    </source>
</reference>
<reference evidence="1 2" key="2">
    <citation type="journal article" date="2013" name="Plant Cell Physiol.">
        <title>Rice Annotation Project Database (RAP-DB): an integrative and interactive database for rice genomics.</title>
        <authorList>
            <person name="Sakai H."/>
            <person name="Lee S.S."/>
            <person name="Tanaka T."/>
            <person name="Numa H."/>
            <person name="Kim J."/>
            <person name="Kawahara Y."/>
            <person name="Wakimoto H."/>
            <person name="Yang C.C."/>
            <person name="Iwamoto M."/>
            <person name="Abe T."/>
            <person name="Yamada Y."/>
            <person name="Muto A."/>
            <person name="Inokuchi H."/>
            <person name="Ikemura T."/>
            <person name="Matsumoto T."/>
            <person name="Sasaki T."/>
            <person name="Itoh T."/>
        </authorList>
    </citation>
    <scope>NUCLEOTIDE SEQUENCE [LARGE SCALE GENOMIC DNA]</scope>
    <source>
        <strain evidence="2">cv. Nipponbare</strain>
    </source>
</reference>
<sequence length="110" mass="12463">MSRYLYQPLVTETLGPVLQFTTISREFIQYLRSIFRAGIAAARNGSIFVLYGSRRTPSSSSYSAASNSHRWRGSKNFGRIYCLMTMRKKNSSGKRIPATGIHVIPQTIKR</sequence>
<proteinExistence type="predicted"/>
<protein>
    <submittedName>
        <fullName evidence="1">Os05g0176901 protein</fullName>
    </submittedName>
</protein>
<evidence type="ECO:0000313" key="1">
    <source>
        <dbReference type="EMBL" id="BAS92525.1"/>
    </source>
</evidence>
<accession>A0A0P0WIU9</accession>
<dbReference type="InParanoid" id="A0A0P0WIU9"/>